<protein>
    <submittedName>
        <fullName evidence="1">Uncharacterized protein</fullName>
    </submittedName>
</protein>
<gene>
    <name evidence="1" type="ORF">ABRP34_20110</name>
</gene>
<sequence length="54" mass="5848">MELLIIILLVGLWVVGATVRAVLTDGRGHTPVVRSTEGWHAGRLPSVPFSEARL</sequence>
<organism evidence="1">
    <name type="scientific">Arthrobacter sp. K5</name>
    <dbReference type="NCBI Taxonomy" id="2839623"/>
    <lineage>
        <taxon>Bacteria</taxon>
        <taxon>Bacillati</taxon>
        <taxon>Actinomycetota</taxon>
        <taxon>Actinomycetes</taxon>
        <taxon>Micrococcales</taxon>
        <taxon>Micrococcaceae</taxon>
        <taxon>Arthrobacter</taxon>
    </lineage>
</organism>
<reference evidence="1" key="1">
    <citation type="submission" date="2024-06" db="EMBL/GenBank/DDBJ databases">
        <title>Biodegradation of dimethachlon by Arthrobacter sp. K5: mechanistic insights and ecological implications.</title>
        <authorList>
            <person name="Hu S."/>
            <person name="Lu P."/>
        </authorList>
    </citation>
    <scope>NUCLEOTIDE SEQUENCE</scope>
    <source>
        <strain evidence="1">K5</strain>
    </source>
</reference>
<dbReference type="AlphaFoldDB" id="A0AAU8EQH2"/>
<dbReference type="RefSeq" id="WP_003806109.1">
    <property type="nucleotide sequence ID" value="NZ_CP159279.1"/>
</dbReference>
<dbReference type="EMBL" id="CP159279">
    <property type="protein sequence ID" value="XCH11078.1"/>
    <property type="molecule type" value="Genomic_DNA"/>
</dbReference>
<name>A0AAU8EQH2_9MICC</name>
<proteinExistence type="predicted"/>
<accession>A0AAU8EQH2</accession>
<evidence type="ECO:0000313" key="1">
    <source>
        <dbReference type="EMBL" id="XCH11078.1"/>
    </source>
</evidence>